<comment type="caution">
    <text evidence="1">The sequence shown here is derived from an EMBL/GenBank/DDBJ whole genome shotgun (WGS) entry which is preliminary data.</text>
</comment>
<proteinExistence type="predicted"/>
<accession>A0ACC1JCG0</accession>
<feature type="non-terminal residue" evidence="1">
    <location>
        <position position="329"/>
    </location>
</feature>
<reference evidence="1" key="1">
    <citation type="submission" date="2022-07" db="EMBL/GenBank/DDBJ databases">
        <title>Phylogenomic reconstructions and comparative analyses of Kickxellomycotina fungi.</title>
        <authorList>
            <person name="Reynolds N.K."/>
            <person name="Stajich J.E."/>
            <person name="Barry K."/>
            <person name="Grigoriev I.V."/>
            <person name="Crous P."/>
            <person name="Smith M.E."/>
        </authorList>
    </citation>
    <scope>NUCLEOTIDE SEQUENCE</scope>
    <source>
        <strain evidence="1">NRRL 5244</strain>
    </source>
</reference>
<evidence type="ECO:0000313" key="2">
    <source>
        <dbReference type="Proteomes" id="UP001150603"/>
    </source>
</evidence>
<dbReference type="EMBL" id="JANBPW010001087">
    <property type="protein sequence ID" value="KAJ1946208.1"/>
    <property type="molecule type" value="Genomic_DNA"/>
</dbReference>
<sequence length="329" mass="36270">MRLFAIALLLAAQQSLIGTAQAACGYKPVDIITSPGFSIEVKDDYKILKDTMKGVSYGLYCGDSEPKDDSINKWFKVPVENVGVRIPIASGFLEALGKTSTLVAAESPTKLTNPCISDVSTLKDLSTTKASDAKLDVVFSGDENSDGGLSVQMPSDGKLMPLQLAEWVVFVSAFFDAEEKAVKLFKQIKDSYDCHTGNLKHLKSPPHAYWVQYEKIEDKSHYKILTSPYEKQILGDAGATNSTKEAPSDDTDQGAFQKAIEDADFVFDQTALVQNGTETTQWQNNFGYKDSPNSNSPFLLQRSIYRRDGYRNKNGISNFPEFALVRPDL</sequence>
<keyword evidence="2" id="KW-1185">Reference proteome</keyword>
<protein>
    <submittedName>
        <fullName evidence="1">Uncharacterized protein</fullName>
    </submittedName>
</protein>
<organism evidence="1 2">
    <name type="scientific">Linderina macrospora</name>
    <dbReference type="NCBI Taxonomy" id="4868"/>
    <lineage>
        <taxon>Eukaryota</taxon>
        <taxon>Fungi</taxon>
        <taxon>Fungi incertae sedis</taxon>
        <taxon>Zoopagomycota</taxon>
        <taxon>Kickxellomycotina</taxon>
        <taxon>Kickxellomycetes</taxon>
        <taxon>Kickxellales</taxon>
        <taxon>Kickxellaceae</taxon>
        <taxon>Linderina</taxon>
    </lineage>
</organism>
<evidence type="ECO:0000313" key="1">
    <source>
        <dbReference type="EMBL" id="KAJ1946208.1"/>
    </source>
</evidence>
<gene>
    <name evidence="1" type="ORF">FBU59_002085</name>
</gene>
<name>A0ACC1JCG0_9FUNG</name>
<dbReference type="Proteomes" id="UP001150603">
    <property type="component" value="Unassembled WGS sequence"/>
</dbReference>